<evidence type="ECO:0000256" key="1">
    <source>
        <dbReference type="SAM" id="MobiDB-lite"/>
    </source>
</evidence>
<organism evidence="2">
    <name type="scientific">Homo sapiens</name>
    <name type="common">Human</name>
    <dbReference type="NCBI Taxonomy" id="9606"/>
    <lineage>
        <taxon>Eukaryota</taxon>
        <taxon>Metazoa</taxon>
        <taxon>Chordata</taxon>
        <taxon>Craniata</taxon>
        <taxon>Vertebrata</taxon>
        <taxon>Euteleostomi</taxon>
        <taxon>Mammalia</taxon>
        <taxon>Eutheria</taxon>
        <taxon>Euarchontoglires</taxon>
        <taxon>Primates</taxon>
        <taxon>Haplorrhini</taxon>
        <taxon>Catarrhini</taxon>
        <taxon>Hominidae</taxon>
        <taxon>Homo</taxon>
    </lineage>
</organism>
<sequence length="53" mass="5988">MMHGATTAILGPRGAQHHVKHRYAKKNKKSPISDVIELLHELWTCLPQTSVKE</sequence>
<accession>L8E8E2</accession>
<evidence type="ECO:0000313" key="2">
    <source>
        <dbReference type="EMBL" id="CCQ43575.1"/>
    </source>
</evidence>
<dbReference type="ChiTaRS" id="TXNL4B">
    <property type="organism name" value="human"/>
</dbReference>
<protein>
    <submittedName>
        <fullName evidence="2">Alternative protein TXNL4B</fullName>
    </submittedName>
</protein>
<name>L8E8E2_HUMAN</name>
<dbReference type="EMBL" id="HF584078">
    <property type="protein sequence ID" value="CCQ43575.1"/>
    <property type="molecule type" value="Genomic_DNA"/>
</dbReference>
<dbReference type="OrthoDB" id="147752at2759"/>
<reference evidence="2" key="1">
    <citation type="journal article" date="2013" name="PLoS ONE">
        <title>Direct detection of alternative open reading frames translation products in human significantly expands the proteome.</title>
        <authorList>
            <person name="Vanderperre B."/>
            <person name="Lucier J.-F."/>
            <person name="Motard J."/>
            <person name="Tremblay G."/>
            <person name="Vanderperre S."/>
            <person name="Wisztorski M."/>
            <person name="Salzet M."/>
            <person name="Boisvert F.-M."/>
            <person name="Roucou X."/>
        </authorList>
    </citation>
    <scope>NUCLEOTIDE SEQUENCE</scope>
</reference>
<proteinExistence type="predicted"/>
<dbReference type="AlphaFoldDB" id="L8E8E2"/>
<feature type="compositionally biased region" description="Basic residues" evidence="1">
    <location>
        <begin position="15"/>
        <end position="26"/>
    </location>
</feature>
<feature type="region of interest" description="Disordered" evidence="1">
    <location>
        <begin position="1"/>
        <end position="26"/>
    </location>
</feature>
<gene>
    <name evidence="2" type="primary">TXNL4B</name>
</gene>